<dbReference type="PRINTS" id="PR01415">
    <property type="entry name" value="ANKYRIN"/>
</dbReference>
<evidence type="ECO:0000313" key="5">
    <source>
        <dbReference type="EMBL" id="OHT03306.1"/>
    </source>
</evidence>
<dbReference type="Pfam" id="PF12796">
    <property type="entry name" value="Ank_2"/>
    <property type="match status" value="4"/>
</dbReference>
<feature type="compositionally biased region" description="Polar residues" evidence="4">
    <location>
        <begin position="534"/>
        <end position="560"/>
    </location>
</feature>
<comment type="caution">
    <text evidence="5">The sequence shown here is derived from an EMBL/GenBank/DDBJ whole genome shotgun (WGS) entry which is preliminary data.</text>
</comment>
<feature type="compositionally biased region" description="Basic and acidic residues" evidence="4">
    <location>
        <begin position="363"/>
        <end position="373"/>
    </location>
</feature>
<feature type="repeat" description="ANK" evidence="3">
    <location>
        <begin position="803"/>
        <end position="835"/>
    </location>
</feature>
<feature type="repeat" description="ANK" evidence="3">
    <location>
        <begin position="736"/>
        <end position="768"/>
    </location>
</feature>
<dbReference type="EMBL" id="MLAK01000832">
    <property type="protein sequence ID" value="OHT03306.1"/>
    <property type="molecule type" value="Genomic_DNA"/>
</dbReference>
<protein>
    <submittedName>
        <fullName evidence="5">Uncharacterized protein</fullName>
    </submittedName>
</protein>
<evidence type="ECO:0000256" key="1">
    <source>
        <dbReference type="ARBA" id="ARBA00022737"/>
    </source>
</evidence>
<proteinExistence type="predicted"/>
<feature type="repeat" description="ANK" evidence="3">
    <location>
        <begin position="460"/>
        <end position="487"/>
    </location>
</feature>
<gene>
    <name evidence="5" type="ORF">TRFO_29350</name>
</gene>
<dbReference type="PANTHER" id="PTHR24198">
    <property type="entry name" value="ANKYRIN REPEAT AND PROTEIN KINASE DOMAIN-CONTAINING PROTEIN"/>
    <property type="match status" value="1"/>
</dbReference>
<dbReference type="OrthoDB" id="194358at2759"/>
<dbReference type="Gene3D" id="1.25.40.20">
    <property type="entry name" value="Ankyrin repeat-containing domain"/>
    <property type="match status" value="3"/>
</dbReference>
<evidence type="ECO:0000256" key="3">
    <source>
        <dbReference type="PROSITE-ProRule" id="PRU00023"/>
    </source>
</evidence>
<accession>A0A1J4JXB6</accession>
<dbReference type="GeneID" id="94841437"/>
<feature type="compositionally biased region" description="Low complexity" evidence="4">
    <location>
        <begin position="374"/>
        <end position="384"/>
    </location>
</feature>
<dbReference type="RefSeq" id="XP_068356442.1">
    <property type="nucleotide sequence ID" value="XM_068506733.1"/>
</dbReference>
<dbReference type="SUPFAM" id="SSF48403">
    <property type="entry name" value="Ankyrin repeat"/>
    <property type="match status" value="2"/>
</dbReference>
<dbReference type="Pfam" id="PF00023">
    <property type="entry name" value="Ank"/>
    <property type="match status" value="1"/>
</dbReference>
<keyword evidence="6" id="KW-1185">Reference proteome</keyword>
<feature type="region of interest" description="Disordered" evidence="4">
    <location>
        <begin position="346"/>
        <end position="387"/>
    </location>
</feature>
<dbReference type="InterPro" id="IPR036770">
    <property type="entry name" value="Ankyrin_rpt-contain_sf"/>
</dbReference>
<dbReference type="PROSITE" id="PS50088">
    <property type="entry name" value="ANK_REPEAT"/>
    <property type="match status" value="4"/>
</dbReference>
<dbReference type="SMART" id="SM00248">
    <property type="entry name" value="ANK"/>
    <property type="match status" value="12"/>
</dbReference>
<evidence type="ECO:0000256" key="4">
    <source>
        <dbReference type="SAM" id="MobiDB-lite"/>
    </source>
</evidence>
<dbReference type="VEuPathDB" id="TrichDB:TRFO_29350"/>
<feature type="compositionally biased region" description="Polar residues" evidence="4">
    <location>
        <begin position="346"/>
        <end position="362"/>
    </location>
</feature>
<evidence type="ECO:0000313" key="6">
    <source>
        <dbReference type="Proteomes" id="UP000179807"/>
    </source>
</evidence>
<organism evidence="5 6">
    <name type="scientific">Tritrichomonas foetus</name>
    <dbReference type="NCBI Taxonomy" id="1144522"/>
    <lineage>
        <taxon>Eukaryota</taxon>
        <taxon>Metamonada</taxon>
        <taxon>Parabasalia</taxon>
        <taxon>Tritrichomonadida</taxon>
        <taxon>Tritrichomonadidae</taxon>
        <taxon>Tritrichomonas</taxon>
    </lineage>
</organism>
<dbReference type="InterPro" id="IPR002110">
    <property type="entry name" value="Ankyrin_rpt"/>
</dbReference>
<keyword evidence="1" id="KW-0677">Repeat</keyword>
<dbReference type="PROSITE" id="PS50297">
    <property type="entry name" value="ANK_REP_REGION"/>
    <property type="match status" value="4"/>
</dbReference>
<sequence>MRGPTTSAALTDVIELQSLLLSIDSREIDEIKNKIFEKEFLTNFDKTKQLCESLTSVLHSRPLFARKYFELFNLISSELKSQISERDFLKFFNNKNWRHFFEKEKIISEDLIQIFEKNDNYEYHIFRSEKDYSPQINHENLTLQNVIKSDSLEKLTEIIGKDPDFNLNQLLDIGLSQNVYLIEYAAICGACKVFNFLYDQKVDIIPRTIKKYSIIGRCKSIIEKVNATNEEKLLGIKYNSIDISNYETFSIDDLMCAVKYYNVGLFYQMCQKNIDSETRKQILLFCVKLNFQDIAEYLLNELNIELNEDQNSTASMFSAINGNNILFDRFYQPSYFENQVKLQINQTENQPNDTTNQNGSNDKTAESSEKVESTSETVENTKNENGSELNDEFFRENILHCASRGGNLEIIEKVFCIEFFSQNQNGETPLHLSARFNNFDACSFLVSKIPREKLSLKDKRGFNSLHIAARLGNVEIVKLLNETDEDLVKEAGRYGLTPYLIAAHEGQTKVVEYLSIFIEEKERKENELKEKETQNQQSTQLNNGSDGLPNSPSIDGMSDSPSIDNLCSSASIDNFIGFSENNHCGNVGCNKSKSEIDYEYERRDKRRRGRRRRREENNQDVNSILAMRDKKSFNALMLAVHWNRFETACFLAKNVKSVPKNDCNCYGQPVLHASYFHKMLDLTYFFTTIEEFDLNVKDGRYKTLLHWAVINNDTKMVEHLIENCNGRVDIDSRDRHFQTPFIVALNNGHINLAKYLYNKGADINAKSEDDWTALHYAAKKNNIEALNFLTSLKHIEINALAEYGLSPLYLAAFNGHLEVAKHLVQAKSNVKTKDERSCTIFHAACSSNQPEMVGYLLTIGNIDFNAQNDDGMTALHLAARENYVDIVKMLLSSGKCDANIEDDDKKLPADYISKENRETLSKMFEEASSRGDKRCNIQ</sequence>
<feature type="repeat" description="ANK" evidence="3">
    <location>
        <begin position="870"/>
        <end position="894"/>
    </location>
</feature>
<reference evidence="5" key="1">
    <citation type="submission" date="2016-10" db="EMBL/GenBank/DDBJ databases">
        <authorList>
            <person name="Benchimol M."/>
            <person name="Almeida L.G."/>
            <person name="Vasconcelos A.T."/>
            <person name="Perreira-Neves A."/>
            <person name="Rosa I.A."/>
            <person name="Tasca T."/>
            <person name="Bogo M.R."/>
            <person name="de Souza W."/>
        </authorList>
    </citation>
    <scope>NUCLEOTIDE SEQUENCE [LARGE SCALE GENOMIC DNA]</scope>
    <source>
        <strain evidence="5">K</strain>
    </source>
</reference>
<dbReference type="AlphaFoldDB" id="A0A1J4JXB6"/>
<dbReference type="PANTHER" id="PTHR24198:SF165">
    <property type="entry name" value="ANKYRIN REPEAT-CONTAINING PROTEIN-RELATED"/>
    <property type="match status" value="1"/>
</dbReference>
<dbReference type="Proteomes" id="UP000179807">
    <property type="component" value="Unassembled WGS sequence"/>
</dbReference>
<feature type="region of interest" description="Disordered" evidence="4">
    <location>
        <begin position="525"/>
        <end position="560"/>
    </location>
</feature>
<evidence type="ECO:0000256" key="2">
    <source>
        <dbReference type="ARBA" id="ARBA00023043"/>
    </source>
</evidence>
<name>A0A1J4JXB6_9EUKA</name>
<keyword evidence="2 3" id="KW-0040">ANK repeat</keyword>